<evidence type="ECO:0000256" key="2">
    <source>
        <dbReference type="ARBA" id="ARBA00012888"/>
    </source>
</evidence>
<dbReference type="PROSITE" id="PS51186">
    <property type="entry name" value="GNAT"/>
    <property type="match status" value="1"/>
</dbReference>
<dbReference type="InterPro" id="IPR000182">
    <property type="entry name" value="GNAT_dom"/>
</dbReference>
<dbReference type="EC" id="2.3.1.82" evidence="2 9"/>
<keyword evidence="5 9" id="KW-0046">Antibiotic resistance</keyword>
<evidence type="ECO:0000256" key="5">
    <source>
        <dbReference type="ARBA" id="ARBA00023251"/>
    </source>
</evidence>
<organism evidence="12">
    <name type="scientific">Morganella morganii</name>
    <name type="common">Proteus morganii</name>
    <dbReference type="NCBI Taxonomy" id="582"/>
    <lineage>
        <taxon>Bacteria</taxon>
        <taxon>Pseudomonadati</taxon>
        <taxon>Pseudomonadota</taxon>
        <taxon>Gammaproteobacteria</taxon>
        <taxon>Enterobacterales</taxon>
        <taxon>Morganellaceae</taxon>
        <taxon>Morganella</taxon>
    </lineage>
</organism>
<evidence type="ECO:0000256" key="9">
    <source>
        <dbReference type="PIRNR" id="PIRNR000452"/>
    </source>
</evidence>
<dbReference type="EMBL" id="ABKJEP030000050">
    <property type="protein sequence ID" value="EMO9457643.1"/>
    <property type="molecule type" value="Genomic_DNA"/>
</dbReference>
<keyword evidence="4 9" id="KW-0808">Transferase</keyword>
<comment type="caution">
    <text evidence="12">The sequence shown here is derived from an EMBL/GenBank/DDBJ whole genome shotgun (WGS) entry which is preliminary data.</text>
</comment>
<evidence type="ECO:0000256" key="4">
    <source>
        <dbReference type="ARBA" id="ARBA00022679"/>
    </source>
</evidence>
<evidence type="ECO:0000259" key="10">
    <source>
        <dbReference type="PROSITE" id="PS51186"/>
    </source>
</evidence>
<dbReference type="NCBIfam" id="NF043067">
    <property type="entry name" value="AAC_6p_group_E"/>
    <property type="match status" value="1"/>
</dbReference>
<dbReference type="AlphaFoldDB" id="A0AAI9MUK8"/>
<name>A0AAI9MUK8_MORMO</name>
<dbReference type="RefSeq" id="WP_368898586.1">
    <property type="nucleotide sequence ID" value="NZ_CAXOOS010000001.1"/>
</dbReference>
<dbReference type="CDD" id="cd04301">
    <property type="entry name" value="NAT_SF"/>
    <property type="match status" value="1"/>
</dbReference>
<comment type="subunit">
    <text evidence="1 9">Homodimer.</text>
</comment>
<dbReference type="GO" id="GO:0046677">
    <property type="term" value="P:response to antibiotic"/>
    <property type="evidence" value="ECO:0007669"/>
    <property type="project" value="UniProtKB-KW"/>
</dbReference>
<dbReference type="InterPro" id="IPR016181">
    <property type="entry name" value="Acyl_CoA_acyltransferase"/>
</dbReference>
<evidence type="ECO:0000313" key="12">
    <source>
        <dbReference type="EMBL" id="EMO9458846.1"/>
    </source>
</evidence>
<dbReference type="GO" id="GO:0047663">
    <property type="term" value="F:aminoglycoside 6'-N-acetyltransferase activity"/>
    <property type="evidence" value="ECO:0007669"/>
    <property type="project" value="UniProtKB-EC"/>
</dbReference>
<evidence type="ECO:0000256" key="7">
    <source>
        <dbReference type="ARBA" id="ARBA00029660"/>
    </source>
</evidence>
<protein>
    <recommendedName>
        <fullName evidence="3 9">Aminoglycoside N(6')-acetyltransferase type 1</fullName>
        <ecNumber evidence="2 9">2.3.1.82</ecNumber>
    </recommendedName>
    <alternativeName>
        <fullName evidence="7 9">Aminoglycoside resistance protein</fullName>
    </alternativeName>
</protein>
<gene>
    <name evidence="11" type="ORF">PN925_003040</name>
    <name evidence="12" type="ORF">PN925_004311</name>
</gene>
<proteinExistence type="predicted"/>
<comment type="function">
    <text evidence="9">Catalyzes the transfer of an acetyl group from acetyl-CoA to the 6'-amino group of aminoglycoside molecules conferring resistance to antibiotics containing the purpurosamine ring.</text>
</comment>
<dbReference type="SUPFAM" id="SSF55729">
    <property type="entry name" value="Acyl-CoA N-acyltransferases (Nat)"/>
    <property type="match status" value="1"/>
</dbReference>
<dbReference type="Gene3D" id="3.40.630.30">
    <property type="match status" value="1"/>
</dbReference>
<evidence type="ECO:0000313" key="11">
    <source>
        <dbReference type="EMBL" id="EMO9457643.1"/>
    </source>
</evidence>
<reference evidence="12" key="1">
    <citation type="submission" date="2024-02" db="EMBL/GenBank/DDBJ databases">
        <authorList>
            <consortium name="Clinical and Environmental Microbiology Branch: Whole genome sequencing antimicrobial resistance pathogens in the healthcare setting"/>
        </authorList>
    </citation>
    <scope>NUCLEOTIDE SEQUENCE</scope>
    <source>
        <strain evidence="12">2023KU-00017</strain>
    </source>
</reference>
<dbReference type="Pfam" id="PF00583">
    <property type="entry name" value="Acetyltransf_1"/>
    <property type="match status" value="1"/>
</dbReference>
<evidence type="ECO:0000256" key="8">
    <source>
        <dbReference type="ARBA" id="ARBA00048923"/>
    </source>
</evidence>
<dbReference type="EMBL" id="ABKJEP030000221">
    <property type="protein sequence ID" value="EMO9458846.1"/>
    <property type="molecule type" value="Genomic_DNA"/>
</dbReference>
<accession>A0AAI9MUK8</accession>
<evidence type="ECO:0000256" key="3">
    <source>
        <dbReference type="ARBA" id="ARBA00017677"/>
    </source>
</evidence>
<evidence type="ECO:0000256" key="6">
    <source>
        <dbReference type="ARBA" id="ARBA00023315"/>
    </source>
</evidence>
<dbReference type="InterPro" id="IPR050832">
    <property type="entry name" value="Bact_Acetyltransf"/>
</dbReference>
<sequence>MIKNKLAVPETTWLALRQKLWPDCPPQKHRDEIRDIIRNPSLCAFFLCTADGQTTAFAEASVRTDYVNGCTTSPVAYIEGIYCEESARRQGFAGQLIAQVKQWGAENGCRELASDTSPDNTASQLLHRALGFTETERVIFYCQPLLPEK</sequence>
<keyword evidence="6 9" id="KW-0012">Acyltransferase</keyword>
<comment type="catalytic activity">
    <reaction evidence="8 9">
        <text>kanamycin B + acetyl-CoA = N(6')-acetylkanamycin B + CoA + H(+)</text>
        <dbReference type="Rhea" id="RHEA:16449"/>
        <dbReference type="ChEBI" id="CHEBI:15378"/>
        <dbReference type="ChEBI" id="CHEBI:57287"/>
        <dbReference type="ChEBI" id="CHEBI:57288"/>
        <dbReference type="ChEBI" id="CHEBI:58390"/>
        <dbReference type="ChEBI" id="CHEBI:58549"/>
        <dbReference type="EC" id="2.3.1.82"/>
    </reaction>
</comment>
<feature type="domain" description="N-acetyltransferase" evidence="10">
    <location>
        <begin position="1"/>
        <end position="149"/>
    </location>
</feature>
<dbReference type="InterPro" id="IPR024170">
    <property type="entry name" value="Aminoglycoside_N6-AcTrfrase"/>
</dbReference>
<dbReference type="PIRSF" id="PIRSF000452">
    <property type="entry name" value="6-N-acetyltransf"/>
    <property type="match status" value="1"/>
</dbReference>
<dbReference type="PANTHER" id="PTHR43877">
    <property type="entry name" value="AMINOALKYLPHOSPHONATE N-ACETYLTRANSFERASE-RELATED-RELATED"/>
    <property type="match status" value="1"/>
</dbReference>
<evidence type="ECO:0000256" key="1">
    <source>
        <dbReference type="ARBA" id="ARBA00011738"/>
    </source>
</evidence>